<dbReference type="EMBL" id="CM031825">
    <property type="protein sequence ID" value="KAG6730945.1"/>
    <property type="molecule type" value="Genomic_DNA"/>
</dbReference>
<dbReference type="InterPro" id="IPR013713">
    <property type="entry name" value="XPO2_central"/>
</dbReference>
<dbReference type="Pfam" id="PF08506">
    <property type="entry name" value="Cse1"/>
    <property type="match status" value="1"/>
</dbReference>
<dbReference type="Pfam" id="PF03810">
    <property type="entry name" value="IBN_N"/>
    <property type="match status" value="1"/>
</dbReference>
<dbReference type="Pfam" id="PF25758">
    <property type="entry name" value="TPR_IPO11"/>
    <property type="match status" value="1"/>
</dbReference>
<evidence type="ECO:0000313" key="13">
    <source>
        <dbReference type="Proteomes" id="UP000811609"/>
    </source>
</evidence>
<evidence type="ECO:0000256" key="3">
    <source>
        <dbReference type="ARBA" id="ARBA00007991"/>
    </source>
</evidence>
<dbReference type="FunFam" id="1.25.10.10:FF:000177">
    <property type="entry name" value="Importin beta-like SAD2"/>
    <property type="match status" value="1"/>
</dbReference>
<reference evidence="12" key="2">
    <citation type="submission" date="2021-01" db="EMBL/GenBank/DDBJ databases">
        <authorList>
            <person name="Lovell J.T."/>
            <person name="Bentley N."/>
            <person name="Bhattarai G."/>
            <person name="Jenkins J.W."/>
            <person name="Sreedasyam A."/>
            <person name="Alarcon Y."/>
            <person name="Bock C."/>
            <person name="Boston L."/>
            <person name="Carlson J."/>
            <person name="Cervantes K."/>
            <person name="Clermont K."/>
            <person name="Krom N."/>
            <person name="Kubenka K."/>
            <person name="Mamidi S."/>
            <person name="Mattison C."/>
            <person name="Monteros M."/>
            <person name="Pisani C."/>
            <person name="Plott C."/>
            <person name="Rajasekar S."/>
            <person name="Rhein H.S."/>
            <person name="Rohla C."/>
            <person name="Song M."/>
            <person name="Hilaire R.S."/>
            <person name="Shu S."/>
            <person name="Wells L."/>
            <person name="Wang X."/>
            <person name="Webber J."/>
            <person name="Heerema R.J."/>
            <person name="Klein P."/>
            <person name="Conner P."/>
            <person name="Grauke L."/>
            <person name="Grimwood J."/>
            <person name="Schmutz J."/>
            <person name="Randall J.J."/>
        </authorList>
    </citation>
    <scope>NUCLEOTIDE SEQUENCE</scope>
    <source>
        <tissue evidence="12">Leaf</tissue>
    </source>
</reference>
<dbReference type="PROSITE" id="PS50166">
    <property type="entry name" value="IMPORTIN_B_NT"/>
    <property type="match status" value="1"/>
</dbReference>
<feature type="domain" description="Importin N-terminal" evidence="10">
    <location>
        <begin position="24"/>
        <end position="99"/>
    </location>
</feature>
<gene>
    <name evidence="11" type="ORF">CIPAW_01G108500</name>
    <name evidence="12" type="ORF">I3842_01G105400</name>
</gene>
<dbReference type="Proteomes" id="UP000811609">
    <property type="component" value="Chromosome 1"/>
</dbReference>
<feature type="region of interest" description="Disordered" evidence="9">
    <location>
        <begin position="886"/>
        <end position="964"/>
    </location>
</feature>
<dbReference type="EMBL" id="CM031809">
    <property type="protein sequence ID" value="KAG6667554.1"/>
    <property type="molecule type" value="Genomic_DNA"/>
</dbReference>
<sequence length="1033" mass="118982">MDLPSLVVVLQGALSPNPDERKAAEQSLNQFQYTPQHLVRLLQIIVDNNCDMAVRQVASIHFKNFIAKNWSPHEPDEQQKILQSDKEMVRDHILVFVPQLPPLLRVQLGECLKTIIHADYPEQWPHLLDWVKHNLQDQQVHGALYVLRILARKYEFKSDEERTPVCHIVDETFPHLLDIYNKLVQIVNPSLDVADLIKLICKIFWSSIYLEIPKQLFDPNVFNAWMILFLNVLERPVPLEGQPADPELRKSWGWWKVKKWTIHILNRLYTRFGDLKLQNPENKAFAQMFQKNYAGKILESHLNLLNVIRVGGYLPERVINLILQYLSNSISKNSMYNLLQSRLDTLLFEIVFPLMCFNDNDQKLWDEDPHEYVRKGYDIIEDLYSPRTAAMDFVSELVRKRGKENLHKFIQFIVEIFKSYDEAPVEYKPYRQKDGALLAIGALCDKLKQTEPYKSQLERMLVQHVFPEFSSPFGHLRAKAAWVAGQYAHINFSDQNNFRKALHSVVSGMRDPELPVRVDSVFALRSFVESCRDLNEIRPILPQLLDEFFKLMNEVENEDLVFTLETIVDKFGEEMAPYALGLCQNLAAAFWRCMNTAEADDEADDPGALAAVGCLRAISTILESVSRLPHLFVQVEPTLLPIMRRMLTSDGQEVFEEVLEIVSYMTFFSPTISMDMWSLWPLMMEALADFAIDYFPNILVPLDNYISRGTARFLTCKEPDYQQSLWNMISSIMADKNMEDNDIEPAPKLIQVVFQNCKGQVDQWVEPYLRITVERLRRAEKSYLKCLLMQVIADALYYNAAMTLGILQKLGVATEIFNLWFQMLQQVRKSGVRVNFKREHDKKVCCLGLTSLLSLPADQLPGEALGRVFRATLDLLVAYKDQVAEAAKEEEAEDDDDMDGFQTDEEEDDGDVSDKEMGVDTEDGDEADSIRLQKLAEQAKAFRPNDDSDDDSDDDYSDDEELQSPIDEVDPFVFFVDTVKVLQASDPLRFQNLTQTLDFHYQALANGVAQHAEQRRAEIEKERMEKATATAAA</sequence>
<evidence type="ECO:0000259" key="10">
    <source>
        <dbReference type="PROSITE" id="PS50166"/>
    </source>
</evidence>
<evidence type="ECO:0000313" key="12">
    <source>
        <dbReference type="EMBL" id="KAG6730942.1"/>
    </source>
</evidence>
<dbReference type="SMART" id="SM00913">
    <property type="entry name" value="IBN_N"/>
    <property type="match status" value="1"/>
</dbReference>
<evidence type="ECO:0000313" key="11">
    <source>
        <dbReference type="EMBL" id="KAG6667554.1"/>
    </source>
</evidence>
<dbReference type="AlphaFoldDB" id="A0A8T1RLB2"/>
<protein>
    <recommendedName>
        <fullName evidence="10">Importin N-terminal domain-containing protein</fullName>
    </recommendedName>
</protein>
<keyword evidence="6" id="KW-0653">Protein transport</keyword>
<dbReference type="EMBL" id="CM031825">
    <property type="protein sequence ID" value="KAG6730946.1"/>
    <property type="molecule type" value="Genomic_DNA"/>
</dbReference>
<feature type="compositionally biased region" description="Acidic residues" evidence="9">
    <location>
        <begin position="890"/>
        <end position="911"/>
    </location>
</feature>
<evidence type="ECO:0000256" key="9">
    <source>
        <dbReference type="SAM" id="MobiDB-lite"/>
    </source>
</evidence>
<evidence type="ECO:0000256" key="8">
    <source>
        <dbReference type="ARBA" id="ARBA00023242"/>
    </source>
</evidence>
<dbReference type="GO" id="GO:0005829">
    <property type="term" value="C:cytosol"/>
    <property type="evidence" value="ECO:0007669"/>
    <property type="project" value="TreeGrafter"/>
</dbReference>
<reference evidence="11" key="1">
    <citation type="submission" date="2020-12" db="EMBL/GenBank/DDBJ databases">
        <title>WGS assembly of Carya illinoinensis cv. Pawnee.</title>
        <authorList>
            <person name="Platts A."/>
            <person name="Shu S."/>
            <person name="Wright S."/>
            <person name="Barry K."/>
            <person name="Edger P."/>
            <person name="Pires J.C."/>
            <person name="Schmutz J."/>
        </authorList>
    </citation>
    <scope>NUCLEOTIDE SEQUENCE</scope>
    <source>
        <tissue evidence="11">Leaf</tissue>
    </source>
</reference>
<evidence type="ECO:0000256" key="6">
    <source>
        <dbReference type="ARBA" id="ARBA00022927"/>
    </source>
</evidence>
<dbReference type="Proteomes" id="UP000811246">
    <property type="component" value="Chromosome 1"/>
</dbReference>
<evidence type="ECO:0000256" key="1">
    <source>
        <dbReference type="ARBA" id="ARBA00004123"/>
    </source>
</evidence>
<feature type="compositionally biased region" description="Acidic residues" evidence="9">
    <location>
        <begin position="947"/>
        <end position="964"/>
    </location>
</feature>
<keyword evidence="4" id="KW-0813">Transport</keyword>
<keyword evidence="13" id="KW-1185">Reference proteome</keyword>
<keyword evidence="7" id="KW-0007">Acetylation</keyword>
<name>A0A8T1RLB2_CARIL</name>
<keyword evidence="5" id="KW-0963">Cytoplasm</keyword>
<organism evidence="11 13">
    <name type="scientific">Carya illinoinensis</name>
    <name type="common">Pecan</name>
    <dbReference type="NCBI Taxonomy" id="32201"/>
    <lineage>
        <taxon>Eukaryota</taxon>
        <taxon>Viridiplantae</taxon>
        <taxon>Streptophyta</taxon>
        <taxon>Embryophyta</taxon>
        <taxon>Tracheophyta</taxon>
        <taxon>Spermatophyta</taxon>
        <taxon>Magnoliopsida</taxon>
        <taxon>eudicotyledons</taxon>
        <taxon>Gunneridae</taxon>
        <taxon>Pentapetalae</taxon>
        <taxon>rosids</taxon>
        <taxon>fabids</taxon>
        <taxon>Fagales</taxon>
        <taxon>Juglandaceae</taxon>
        <taxon>Carya</taxon>
    </lineage>
</organism>
<evidence type="ECO:0000256" key="7">
    <source>
        <dbReference type="ARBA" id="ARBA00022990"/>
    </source>
</evidence>
<dbReference type="InterPro" id="IPR058669">
    <property type="entry name" value="TPR_IPO7/11-like"/>
</dbReference>
<dbReference type="InterPro" id="IPR001494">
    <property type="entry name" value="Importin-beta_N"/>
</dbReference>
<comment type="similarity">
    <text evidence="3">Belongs to the importin beta family.</text>
</comment>
<accession>A0A8T1RLB2</accession>
<evidence type="ECO:0000256" key="4">
    <source>
        <dbReference type="ARBA" id="ARBA00022448"/>
    </source>
</evidence>
<dbReference type="EMBL" id="CM031825">
    <property type="protein sequence ID" value="KAG6730942.1"/>
    <property type="molecule type" value="Genomic_DNA"/>
</dbReference>
<dbReference type="GO" id="GO:0006606">
    <property type="term" value="P:protein import into nucleus"/>
    <property type="evidence" value="ECO:0007669"/>
    <property type="project" value="TreeGrafter"/>
</dbReference>
<dbReference type="GO" id="GO:0031267">
    <property type="term" value="F:small GTPase binding"/>
    <property type="evidence" value="ECO:0007669"/>
    <property type="project" value="InterPro"/>
</dbReference>
<proteinExistence type="inferred from homology"/>
<comment type="caution">
    <text evidence="11">The sequence shown here is derived from an EMBL/GenBank/DDBJ whole genome shotgun (WGS) entry which is preliminary data.</text>
</comment>
<evidence type="ECO:0000256" key="2">
    <source>
        <dbReference type="ARBA" id="ARBA00004496"/>
    </source>
</evidence>
<dbReference type="PANTHER" id="PTHR10997:SF18">
    <property type="entry name" value="D-IMPORTIN 7_RANBP7"/>
    <property type="match status" value="1"/>
</dbReference>
<comment type="subcellular location">
    <subcellularLocation>
        <location evidence="2">Cytoplasm</location>
    </subcellularLocation>
    <subcellularLocation>
        <location evidence="1">Nucleus</location>
    </subcellularLocation>
</comment>
<evidence type="ECO:0000256" key="5">
    <source>
        <dbReference type="ARBA" id="ARBA00022490"/>
    </source>
</evidence>
<dbReference type="PANTHER" id="PTHR10997">
    <property type="entry name" value="IMPORTIN-7, 8, 11"/>
    <property type="match status" value="1"/>
</dbReference>
<keyword evidence="8" id="KW-0539">Nucleus</keyword>
<dbReference type="GO" id="GO:0005635">
    <property type="term" value="C:nuclear envelope"/>
    <property type="evidence" value="ECO:0007669"/>
    <property type="project" value="TreeGrafter"/>
</dbReference>